<sequence>MLTGSKCRDQQNQSAARLFLLDKVDVSICGRRR</sequence>
<organism evidence="1">
    <name type="scientific">Arundo donax</name>
    <name type="common">Giant reed</name>
    <name type="synonym">Donax arundinaceus</name>
    <dbReference type="NCBI Taxonomy" id="35708"/>
    <lineage>
        <taxon>Eukaryota</taxon>
        <taxon>Viridiplantae</taxon>
        <taxon>Streptophyta</taxon>
        <taxon>Embryophyta</taxon>
        <taxon>Tracheophyta</taxon>
        <taxon>Spermatophyta</taxon>
        <taxon>Magnoliopsida</taxon>
        <taxon>Liliopsida</taxon>
        <taxon>Poales</taxon>
        <taxon>Poaceae</taxon>
        <taxon>PACMAD clade</taxon>
        <taxon>Arundinoideae</taxon>
        <taxon>Arundineae</taxon>
        <taxon>Arundo</taxon>
    </lineage>
</organism>
<protein>
    <submittedName>
        <fullName evidence="1">Uncharacterized protein</fullName>
    </submittedName>
</protein>
<accession>A0A0A8ZCM9</accession>
<reference evidence="1" key="1">
    <citation type="submission" date="2014-09" db="EMBL/GenBank/DDBJ databases">
        <authorList>
            <person name="Magalhaes I.L.F."/>
            <person name="Oliveira U."/>
            <person name="Santos F.R."/>
            <person name="Vidigal T.H.D.A."/>
            <person name="Brescovit A.D."/>
            <person name="Santos A.J."/>
        </authorList>
    </citation>
    <scope>NUCLEOTIDE SEQUENCE</scope>
    <source>
        <tissue evidence="1">Shoot tissue taken approximately 20 cm above the soil surface</tissue>
    </source>
</reference>
<dbReference type="AlphaFoldDB" id="A0A0A8ZCM9"/>
<evidence type="ECO:0000313" key="1">
    <source>
        <dbReference type="EMBL" id="JAD37134.1"/>
    </source>
</evidence>
<dbReference type="EMBL" id="GBRH01260761">
    <property type="protein sequence ID" value="JAD37134.1"/>
    <property type="molecule type" value="Transcribed_RNA"/>
</dbReference>
<proteinExistence type="predicted"/>
<reference evidence="1" key="2">
    <citation type="journal article" date="2015" name="Data Brief">
        <title>Shoot transcriptome of the giant reed, Arundo donax.</title>
        <authorList>
            <person name="Barrero R.A."/>
            <person name="Guerrero F.D."/>
            <person name="Moolhuijzen P."/>
            <person name="Goolsby J.A."/>
            <person name="Tidwell J."/>
            <person name="Bellgard S.E."/>
            <person name="Bellgard M.I."/>
        </authorList>
    </citation>
    <scope>NUCLEOTIDE SEQUENCE</scope>
    <source>
        <tissue evidence="1">Shoot tissue taken approximately 20 cm above the soil surface</tissue>
    </source>
</reference>
<name>A0A0A8ZCM9_ARUDO</name>